<feature type="domain" description="CinA C-terminal" evidence="1">
    <location>
        <begin position="24"/>
        <end position="173"/>
    </location>
</feature>
<keyword evidence="3" id="KW-1185">Reference proteome</keyword>
<dbReference type="Proteomes" id="UP000012040">
    <property type="component" value="Chromosome"/>
</dbReference>
<dbReference type="SUPFAM" id="SSF142433">
    <property type="entry name" value="CinA-like"/>
    <property type="match status" value="1"/>
</dbReference>
<dbReference type="InterPro" id="IPR036653">
    <property type="entry name" value="CinA-like_C"/>
</dbReference>
<dbReference type="RefSeq" id="WP_015469265.1">
    <property type="nucleotide sequence ID" value="NC_020813.1"/>
</dbReference>
<evidence type="ECO:0000313" key="2">
    <source>
        <dbReference type="EMBL" id="AGH94775.1"/>
    </source>
</evidence>
<dbReference type="AlphaFoldDB" id="M4V8I5"/>
<evidence type="ECO:0000259" key="1">
    <source>
        <dbReference type="Pfam" id="PF02464"/>
    </source>
</evidence>
<organism evidence="2 3">
    <name type="scientific">Pseudobdellovibrio exovorus JSS</name>
    <dbReference type="NCBI Taxonomy" id="1184267"/>
    <lineage>
        <taxon>Bacteria</taxon>
        <taxon>Pseudomonadati</taxon>
        <taxon>Bdellovibrionota</taxon>
        <taxon>Bdellovibrionia</taxon>
        <taxon>Bdellovibrionales</taxon>
        <taxon>Pseudobdellovibrionaceae</taxon>
        <taxon>Pseudobdellovibrio</taxon>
    </lineage>
</organism>
<dbReference type="PATRIC" id="fig|1184267.3.peg.566"/>
<reference evidence="2 3" key="1">
    <citation type="journal article" date="2013" name="ISME J.">
        <title>By their genes ye shall know them: genomic signatures of predatory bacteria.</title>
        <authorList>
            <person name="Pasternak Z."/>
            <person name="Pietrokovski S."/>
            <person name="Rotem O."/>
            <person name="Gophna U."/>
            <person name="Lurie-Weinberger M.N."/>
            <person name="Jurkevitch E."/>
        </authorList>
    </citation>
    <scope>NUCLEOTIDE SEQUENCE [LARGE SCALE GENOMIC DNA]</scope>
    <source>
        <strain evidence="2 3">JSS</strain>
    </source>
</reference>
<dbReference type="eggNOG" id="COG1546">
    <property type="taxonomic scope" value="Bacteria"/>
</dbReference>
<evidence type="ECO:0000313" key="3">
    <source>
        <dbReference type="Proteomes" id="UP000012040"/>
    </source>
</evidence>
<gene>
    <name evidence="2" type="ORF">A11Q_555</name>
</gene>
<dbReference type="NCBIfam" id="TIGR00199">
    <property type="entry name" value="PncC_domain"/>
    <property type="match status" value="1"/>
</dbReference>
<dbReference type="EMBL" id="CP003537">
    <property type="protein sequence ID" value="AGH94775.1"/>
    <property type="molecule type" value="Genomic_DNA"/>
</dbReference>
<accession>M4V8I5</accession>
<name>M4V8I5_9BACT</name>
<dbReference type="Pfam" id="PF02464">
    <property type="entry name" value="CinA"/>
    <property type="match status" value="1"/>
</dbReference>
<dbReference type="Gene3D" id="3.90.950.20">
    <property type="entry name" value="CinA-like"/>
    <property type="match status" value="1"/>
</dbReference>
<proteinExistence type="predicted"/>
<dbReference type="HOGENOM" id="CLU_030805_1_2_7"/>
<dbReference type="OrthoDB" id="9801454at2"/>
<sequence length="177" mass="18704">MKTNAVKSKSELQNTLQSSVVGTVRVLRDNGLTVGFAESCTGGLLSSSFTELAGVSDVFTGSIISYDNSVKKQLLQVSEETLQTRGAVSSETAHQMAEGALRSLGVSIAVSVTGIAGPSGGTAEKPVGTVFIAIAGSGREEMETHVRQYLFAGDRKEVQLQTCIEAIKFLNEFINKK</sequence>
<protein>
    <submittedName>
        <fullName evidence="2">CinA-like protein</fullName>
    </submittedName>
</protein>
<dbReference type="KEGG" id="bex:A11Q_555"/>
<dbReference type="STRING" id="1184267.A11Q_555"/>
<dbReference type="InterPro" id="IPR008136">
    <property type="entry name" value="CinA_C"/>
</dbReference>